<accession>A0A8H7ZT95</accession>
<name>A0A8H7ZT95_9FUNG</name>
<feature type="compositionally biased region" description="Basic and acidic residues" evidence="1">
    <location>
        <begin position="420"/>
        <end position="432"/>
    </location>
</feature>
<sequence>PTITGLFPTDFHSFGRAVSAFVLGDVPLRVHDAPFDRAELAQVRFHGSGRTGRCQPGGFPFAGGLAPDGTRRAGRAAAGRCGTGGRSRAGGPPGGERGRGVRRRGRRRPGGKTAGAGHRPRFAAGPDLPEPAPAGAGAAPAVRFRGGDPVGRRRFHARDPPHTGPGAAAAAQLGAPQRPALPADRHHAPGGGRPGPGARPGEVVVPAAGGQAGRRPGRSDQQRGGRRPPAGPREIQAAQAQIALDPRRGGFRRDAGPRGRHPLETQGHDHQRPGFEVPRQSRGRRARHAAAAGRSFRAPSAGAGAVRPDLPRAAGGPRPVRLLHLPGGRQRRQRRPAVHPLRAAHREARPRPRVRAVLQGPEKVRRVLERRPLRGVFPARTRRDAAAAPPRPRRGPGGGRKARPDSLLRVQGTNLEGDDSERPEGELDEPSRAKKQRGRGVRIPSALPEPSAYNAAKYIPCSDAGPNARHTDGSNPYGVRIFHASGRPFTCPEHVWQPAAAGPA</sequence>
<proteinExistence type="predicted"/>
<reference evidence="2 3" key="1">
    <citation type="journal article" name="Sci. Rep.">
        <title>Genome-scale phylogenetic analyses confirm Olpidium as the closest living zoosporic fungus to the non-flagellated, terrestrial fungi.</title>
        <authorList>
            <person name="Chang Y."/>
            <person name="Rochon D."/>
            <person name="Sekimoto S."/>
            <person name="Wang Y."/>
            <person name="Chovatia M."/>
            <person name="Sandor L."/>
            <person name="Salamov A."/>
            <person name="Grigoriev I.V."/>
            <person name="Stajich J.E."/>
            <person name="Spatafora J.W."/>
        </authorList>
    </citation>
    <scope>NUCLEOTIDE SEQUENCE [LARGE SCALE GENOMIC DNA]</scope>
    <source>
        <strain evidence="2">S191</strain>
    </source>
</reference>
<evidence type="ECO:0000313" key="2">
    <source>
        <dbReference type="EMBL" id="KAG5459193.1"/>
    </source>
</evidence>
<feature type="compositionally biased region" description="Basic residues" evidence="1">
    <location>
        <begin position="100"/>
        <end position="110"/>
    </location>
</feature>
<feature type="compositionally biased region" description="Basic and acidic residues" evidence="1">
    <location>
        <begin position="245"/>
        <end position="273"/>
    </location>
</feature>
<feature type="compositionally biased region" description="Gly residues" evidence="1">
    <location>
        <begin position="81"/>
        <end position="95"/>
    </location>
</feature>
<feature type="region of interest" description="Disordered" evidence="1">
    <location>
        <begin position="56"/>
        <end position="359"/>
    </location>
</feature>
<comment type="caution">
    <text evidence="2">The sequence shown here is derived from an EMBL/GenBank/DDBJ whole genome shotgun (WGS) entry which is preliminary data.</text>
</comment>
<feature type="compositionally biased region" description="Low complexity" evidence="1">
    <location>
        <begin position="164"/>
        <end position="182"/>
    </location>
</feature>
<evidence type="ECO:0000256" key="1">
    <source>
        <dbReference type="SAM" id="MobiDB-lite"/>
    </source>
</evidence>
<feature type="compositionally biased region" description="Low complexity" evidence="1">
    <location>
        <begin position="56"/>
        <end position="68"/>
    </location>
</feature>
<feature type="region of interest" description="Disordered" evidence="1">
    <location>
        <begin position="375"/>
        <end position="448"/>
    </location>
</feature>
<gene>
    <name evidence="2" type="ORF">BJ554DRAFT_431</name>
</gene>
<feature type="compositionally biased region" description="Low complexity" evidence="1">
    <location>
        <begin position="199"/>
        <end position="209"/>
    </location>
</feature>
<dbReference type="Proteomes" id="UP000673691">
    <property type="component" value="Unassembled WGS sequence"/>
</dbReference>
<feature type="non-terminal residue" evidence="2">
    <location>
        <position position="1"/>
    </location>
</feature>
<dbReference type="EMBL" id="JAEFCI010007223">
    <property type="protein sequence ID" value="KAG5459193.1"/>
    <property type="molecule type" value="Genomic_DNA"/>
</dbReference>
<keyword evidence="3" id="KW-1185">Reference proteome</keyword>
<feature type="compositionally biased region" description="Low complexity" evidence="1">
    <location>
        <begin position="123"/>
        <end position="141"/>
    </location>
</feature>
<organism evidence="2 3">
    <name type="scientific">Olpidium bornovanus</name>
    <dbReference type="NCBI Taxonomy" id="278681"/>
    <lineage>
        <taxon>Eukaryota</taxon>
        <taxon>Fungi</taxon>
        <taxon>Fungi incertae sedis</taxon>
        <taxon>Olpidiomycota</taxon>
        <taxon>Olpidiomycotina</taxon>
        <taxon>Olpidiomycetes</taxon>
        <taxon>Olpidiales</taxon>
        <taxon>Olpidiaceae</taxon>
        <taxon>Olpidium</taxon>
    </lineage>
</organism>
<evidence type="ECO:0000313" key="3">
    <source>
        <dbReference type="Proteomes" id="UP000673691"/>
    </source>
</evidence>
<feature type="compositionally biased region" description="Low complexity" evidence="1">
    <location>
        <begin position="289"/>
        <end position="305"/>
    </location>
</feature>
<dbReference type="AlphaFoldDB" id="A0A8H7ZT95"/>
<protein>
    <submittedName>
        <fullName evidence="2">Uncharacterized protein</fullName>
    </submittedName>
</protein>